<feature type="non-terminal residue" evidence="2">
    <location>
        <position position="1"/>
    </location>
</feature>
<dbReference type="PANTHER" id="PTHR10422:SF38">
    <property type="entry name" value="CYTOCHROME B SUBUNIT OF NITRIC OXIDE REDUCTASE"/>
    <property type="match status" value="1"/>
</dbReference>
<keyword evidence="1" id="KW-0472">Membrane</keyword>
<dbReference type="InterPro" id="IPR036927">
    <property type="entry name" value="Cyt_c_oxase-like_su1_sf"/>
</dbReference>
<feature type="transmembrane region" description="Helical" evidence="1">
    <location>
        <begin position="507"/>
        <end position="528"/>
    </location>
</feature>
<feature type="transmembrane region" description="Helical" evidence="1">
    <location>
        <begin position="20"/>
        <end position="38"/>
    </location>
</feature>
<feature type="transmembrane region" description="Helical" evidence="1">
    <location>
        <begin position="233"/>
        <end position="254"/>
    </location>
</feature>
<evidence type="ECO:0000313" key="3">
    <source>
        <dbReference type="Proteomes" id="UP000697710"/>
    </source>
</evidence>
<feature type="transmembrane region" description="Helical" evidence="1">
    <location>
        <begin position="452"/>
        <end position="474"/>
    </location>
</feature>
<comment type="caution">
    <text evidence="2">The sequence shown here is derived from an EMBL/GenBank/DDBJ whole genome shotgun (WGS) entry which is preliminary data.</text>
</comment>
<dbReference type="PANTHER" id="PTHR10422">
    <property type="entry name" value="CYTOCHROME C OXIDASE SUBUNIT 1"/>
    <property type="match status" value="1"/>
</dbReference>
<feature type="transmembrane region" description="Helical" evidence="1">
    <location>
        <begin position="122"/>
        <end position="141"/>
    </location>
</feature>
<gene>
    <name evidence="2" type="ORF">KC729_11705</name>
</gene>
<protein>
    <submittedName>
        <fullName evidence="2">Cbb3-type cytochrome c oxidase subunit I</fullName>
    </submittedName>
</protein>
<dbReference type="Proteomes" id="UP000697710">
    <property type="component" value="Unassembled WGS sequence"/>
</dbReference>
<feature type="transmembrane region" description="Helical" evidence="1">
    <location>
        <begin position="153"/>
        <end position="175"/>
    </location>
</feature>
<dbReference type="EMBL" id="JAGQHR010000356">
    <property type="protein sequence ID" value="MCA9728341.1"/>
    <property type="molecule type" value="Genomic_DNA"/>
</dbReference>
<keyword evidence="1" id="KW-1133">Transmembrane helix</keyword>
<evidence type="ECO:0000313" key="2">
    <source>
        <dbReference type="EMBL" id="MCA9728341.1"/>
    </source>
</evidence>
<feature type="transmembrane region" description="Helical" evidence="1">
    <location>
        <begin position="200"/>
        <end position="221"/>
    </location>
</feature>
<feature type="transmembrane region" description="Helical" evidence="1">
    <location>
        <begin position="378"/>
        <end position="397"/>
    </location>
</feature>
<organism evidence="2 3">
    <name type="scientific">Eiseniibacteriota bacterium</name>
    <dbReference type="NCBI Taxonomy" id="2212470"/>
    <lineage>
        <taxon>Bacteria</taxon>
        <taxon>Candidatus Eiseniibacteriota</taxon>
    </lineage>
</organism>
<dbReference type="GO" id="GO:0004129">
    <property type="term" value="F:cytochrome-c oxidase activity"/>
    <property type="evidence" value="ECO:0007669"/>
    <property type="project" value="InterPro"/>
</dbReference>
<feature type="transmembrane region" description="Helical" evidence="1">
    <location>
        <begin position="417"/>
        <end position="440"/>
    </location>
</feature>
<dbReference type="GO" id="GO:0009060">
    <property type="term" value="P:aerobic respiration"/>
    <property type="evidence" value="ECO:0007669"/>
    <property type="project" value="InterPro"/>
</dbReference>
<proteinExistence type="predicted"/>
<feature type="transmembrane region" description="Helical" evidence="1">
    <location>
        <begin position="334"/>
        <end position="357"/>
    </location>
</feature>
<feature type="transmembrane region" description="Helical" evidence="1">
    <location>
        <begin position="72"/>
        <end position="93"/>
    </location>
</feature>
<sequence length="556" mass="61399">NNWPHEPLVDNRPTGANMLWSFASVVLLLAGIGAVVWWRAFHRESEDRTVAPQGDPLLGLELTPSMRAVGKYLGVVIALFVVQVLLGALTAHYTVEGQAFFGIPIAKWLPYALTRTWHLQTAVFWIATAFLAAGLFLAPLVGGREPRFQRLGVNVLFGALLVVVGGSLAGEYLSIHQRLGLTQGFWFGHQGYEYVDLGRAWQIALFVGLVLWLGLMLRGLWPALRRRDDHRTLVFMFTGASAAIGLMYASGFLFSARTHLSVMEYWRWWVVHLWVEGFFEVFATAALAFVFARMGLVDPKHAGGAVLASSAIFLIGGIPGTFHHLYFSGTPTPIMAIGATFSALEVVPLVLIGMEAFQTYRMQRLSPWMGRYRWPLRFFLGVAFWNLVGAGLFGFLINPPLALYYMQGLNTTPVHGHTALFGVYGLLALGLTLTVARLLGGARVWKEGALAYAFWAMNIGLALMVVLSLLPIGLAQTWASVEHGLWFARSAEFLQQPALQTLRWMRLVGDVVFLSGVVALAWFLLGLITGHSYRTFGETARDGGKVARRPAWAQAH</sequence>
<dbReference type="Gene3D" id="1.20.210.10">
    <property type="entry name" value="Cytochrome c oxidase-like, subunit I domain"/>
    <property type="match status" value="1"/>
</dbReference>
<dbReference type="SUPFAM" id="SSF81442">
    <property type="entry name" value="Cytochrome c oxidase subunit I-like"/>
    <property type="match status" value="1"/>
</dbReference>
<dbReference type="GO" id="GO:0020037">
    <property type="term" value="F:heme binding"/>
    <property type="evidence" value="ECO:0007669"/>
    <property type="project" value="InterPro"/>
</dbReference>
<feature type="transmembrane region" description="Helical" evidence="1">
    <location>
        <begin position="304"/>
        <end position="322"/>
    </location>
</feature>
<dbReference type="InterPro" id="IPR000883">
    <property type="entry name" value="Cyt_C_Oxase_1"/>
</dbReference>
<dbReference type="Pfam" id="PF00115">
    <property type="entry name" value="COX1"/>
    <property type="match status" value="1"/>
</dbReference>
<dbReference type="AlphaFoldDB" id="A0A956LZJ4"/>
<accession>A0A956LZJ4</accession>
<reference evidence="2" key="2">
    <citation type="journal article" date="2021" name="Microbiome">
        <title>Successional dynamics and alternative stable states in a saline activated sludge microbial community over 9 years.</title>
        <authorList>
            <person name="Wang Y."/>
            <person name="Ye J."/>
            <person name="Ju F."/>
            <person name="Liu L."/>
            <person name="Boyd J.A."/>
            <person name="Deng Y."/>
            <person name="Parks D.H."/>
            <person name="Jiang X."/>
            <person name="Yin X."/>
            <person name="Woodcroft B.J."/>
            <person name="Tyson G.W."/>
            <person name="Hugenholtz P."/>
            <person name="Polz M.F."/>
            <person name="Zhang T."/>
        </authorList>
    </citation>
    <scope>NUCLEOTIDE SEQUENCE</scope>
    <source>
        <strain evidence="2">HKST-UBA01</strain>
    </source>
</reference>
<feature type="transmembrane region" description="Helical" evidence="1">
    <location>
        <begin position="266"/>
        <end position="292"/>
    </location>
</feature>
<dbReference type="GO" id="GO:0016020">
    <property type="term" value="C:membrane"/>
    <property type="evidence" value="ECO:0007669"/>
    <property type="project" value="InterPro"/>
</dbReference>
<name>A0A956LZJ4_UNCEI</name>
<reference evidence="2" key="1">
    <citation type="submission" date="2020-04" db="EMBL/GenBank/DDBJ databases">
        <authorList>
            <person name="Zhang T."/>
        </authorList>
    </citation>
    <scope>NUCLEOTIDE SEQUENCE</scope>
    <source>
        <strain evidence="2">HKST-UBA01</strain>
    </source>
</reference>
<evidence type="ECO:0000256" key="1">
    <source>
        <dbReference type="SAM" id="Phobius"/>
    </source>
</evidence>
<keyword evidence="1" id="KW-0812">Transmembrane</keyword>